<dbReference type="InParanoid" id="D2VRM2"/>
<organism evidence="3">
    <name type="scientific">Naegleria gruberi</name>
    <name type="common">Amoeba</name>
    <dbReference type="NCBI Taxonomy" id="5762"/>
    <lineage>
        <taxon>Eukaryota</taxon>
        <taxon>Discoba</taxon>
        <taxon>Heterolobosea</taxon>
        <taxon>Tetramitia</taxon>
        <taxon>Eutetramitia</taxon>
        <taxon>Vahlkampfiidae</taxon>
        <taxon>Naegleria</taxon>
    </lineage>
</organism>
<dbReference type="RefSeq" id="XP_002673229.1">
    <property type="nucleotide sequence ID" value="XM_002673183.1"/>
</dbReference>
<dbReference type="KEGG" id="ngr:NAEGRDRAFT_59028"/>
<gene>
    <name evidence="2" type="ORF">NAEGRDRAFT_59028</name>
</gene>
<sequence>MTEETNQNNTSSSTLTEEAQPGRRKFIRKTTVEEEENKNETDPELLRQLKTIQERIKILAKRDDPNQDKALRESVPGYSEQITLFENLKEKKLLLALRYKEMQMKNIEEIYSSDIQQAKSDFENDINNYNENLLIQTQKEEKRLNDLIQFGTVRRENEPTQTEDDKKPGRKLTRNRRSGANNSSYGNGEKWSNVINMSYETYSKKKRIPCSVEGMNFGLSSEEIGQDLKRIKL</sequence>
<dbReference type="AlphaFoldDB" id="D2VRM2"/>
<dbReference type="OMA" id="INMSYET"/>
<evidence type="ECO:0000313" key="3">
    <source>
        <dbReference type="Proteomes" id="UP000006671"/>
    </source>
</evidence>
<evidence type="ECO:0000256" key="1">
    <source>
        <dbReference type="SAM" id="MobiDB-lite"/>
    </source>
</evidence>
<dbReference type="EMBL" id="GG738892">
    <property type="protein sequence ID" value="EFC40485.1"/>
    <property type="molecule type" value="Genomic_DNA"/>
</dbReference>
<accession>D2VRM2</accession>
<proteinExistence type="predicted"/>
<name>D2VRM2_NAEGR</name>
<reference evidence="2 3" key="1">
    <citation type="journal article" date="2010" name="Cell">
        <title>The genome of Naegleria gruberi illuminates early eukaryotic versatility.</title>
        <authorList>
            <person name="Fritz-Laylin L.K."/>
            <person name="Prochnik S.E."/>
            <person name="Ginger M.L."/>
            <person name="Dacks J.B."/>
            <person name="Carpenter M.L."/>
            <person name="Field M.C."/>
            <person name="Kuo A."/>
            <person name="Paredez A."/>
            <person name="Chapman J."/>
            <person name="Pham J."/>
            <person name="Shu S."/>
            <person name="Neupane R."/>
            <person name="Cipriano M."/>
            <person name="Mancuso J."/>
            <person name="Tu H."/>
            <person name="Salamov A."/>
            <person name="Lindquist E."/>
            <person name="Shapiro H."/>
            <person name="Lucas S."/>
            <person name="Grigoriev I.V."/>
            <person name="Cande W.Z."/>
            <person name="Fulton C."/>
            <person name="Rokhsar D.S."/>
            <person name="Dawson S.C."/>
        </authorList>
    </citation>
    <scope>NUCLEOTIDE SEQUENCE [LARGE SCALE GENOMIC DNA]</scope>
    <source>
        <strain evidence="2 3">NEG-M</strain>
    </source>
</reference>
<dbReference type="Proteomes" id="UP000006671">
    <property type="component" value="Unassembled WGS sequence"/>
</dbReference>
<feature type="region of interest" description="Disordered" evidence="1">
    <location>
        <begin position="1"/>
        <end position="46"/>
    </location>
</feature>
<feature type="compositionally biased region" description="Basic and acidic residues" evidence="1">
    <location>
        <begin position="153"/>
        <end position="167"/>
    </location>
</feature>
<evidence type="ECO:0000313" key="2">
    <source>
        <dbReference type="EMBL" id="EFC40485.1"/>
    </source>
</evidence>
<feature type="compositionally biased region" description="Basic residues" evidence="1">
    <location>
        <begin position="168"/>
        <end position="177"/>
    </location>
</feature>
<dbReference type="OrthoDB" id="10258482at2759"/>
<feature type="region of interest" description="Disordered" evidence="1">
    <location>
        <begin position="153"/>
        <end position="187"/>
    </location>
</feature>
<protein>
    <submittedName>
        <fullName evidence="2">Uncharacterized protein</fullName>
    </submittedName>
</protein>
<feature type="compositionally biased region" description="Low complexity" evidence="1">
    <location>
        <begin position="1"/>
        <end position="18"/>
    </location>
</feature>
<keyword evidence="3" id="KW-1185">Reference proteome</keyword>
<dbReference type="VEuPathDB" id="AmoebaDB:NAEGRDRAFT_59028"/>
<dbReference type="GeneID" id="8854857"/>